<feature type="region of interest" description="Disordered" evidence="6">
    <location>
        <begin position="1"/>
        <end position="25"/>
    </location>
</feature>
<comment type="caution">
    <text evidence="8">The sequence shown here is derived from an EMBL/GenBank/DDBJ whole genome shotgun (WGS) entry which is preliminary data.</text>
</comment>
<protein>
    <recommendedName>
        <fullName evidence="10">Major facilitator superfamily (MFS) profile domain-containing protein</fullName>
    </recommendedName>
</protein>
<gene>
    <name evidence="8" type="ORF">A1Q1_01380</name>
</gene>
<evidence type="ECO:0000313" key="8">
    <source>
        <dbReference type="EMBL" id="EJT49476.1"/>
    </source>
</evidence>
<dbReference type="Proteomes" id="UP000002748">
    <property type="component" value="Unassembled WGS sequence"/>
</dbReference>
<dbReference type="SUPFAM" id="SSF103473">
    <property type="entry name" value="MFS general substrate transporter"/>
    <property type="match status" value="1"/>
</dbReference>
<evidence type="ECO:0000256" key="1">
    <source>
        <dbReference type="ARBA" id="ARBA00004141"/>
    </source>
</evidence>
<feature type="transmembrane region" description="Helical" evidence="7">
    <location>
        <begin position="172"/>
        <end position="193"/>
    </location>
</feature>
<evidence type="ECO:0008006" key="10">
    <source>
        <dbReference type="Google" id="ProtNLM"/>
    </source>
</evidence>
<dbReference type="Pfam" id="PF07690">
    <property type="entry name" value="MFS_1"/>
    <property type="match status" value="1"/>
</dbReference>
<keyword evidence="3 7" id="KW-0812">Transmembrane</keyword>
<feature type="transmembrane region" description="Helical" evidence="7">
    <location>
        <begin position="205"/>
        <end position="223"/>
    </location>
</feature>
<evidence type="ECO:0000256" key="2">
    <source>
        <dbReference type="ARBA" id="ARBA00022448"/>
    </source>
</evidence>
<accession>J5T6U3</accession>
<evidence type="ECO:0000256" key="3">
    <source>
        <dbReference type="ARBA" id="ARBA00022692"/>
    </source>
</evidence>
<keyword evidence="4 7" id="KW-1133">Transmembrane helix</keyword>
<keyword evidence="5 7" id="KW-0472">Membrane</keyword>
<dbReference type="OrthoDB" id="6730379at2759"/>
<evidence type="ECO:0000256" key="6">
    <source>
        <dbReference type="SAM" id="MobiDB-lite"/>
    </source>
</evidence>
<feature type="transmembrane region" description="Helical" evidence="7">
    <location>
        <begin position="432"/>
        <end position="451"/>
    </location>
</feature>
<comment type="subcellular location">
    <subcellularLocation>
        <location evidence="1">Membrane</location>
        <topology evidence="1">Multi-pass membrane protein</topology>
    </subcellularLocation>
</comment>
<dbReference type="HOGENOM" id="CLU_001265_0_5_1"/>
<dbReference type="EMBL" id="ALBS01000170">
    <property type="protein sequence ID" value="EJT49476.1"/>
    <property type="molecule type" value="Genomic_DNA"/>
</dbReference>
<dbReference type="VEuPathDB" id="FungiDB:A1Q1_01380"/>
<evidence type="ECO:0000313" key="9">
    <source>
        <dbReference type="Proteomes" id="UP000002748"/>
    </source>
</evidence>
<organism evidence="8 9">
    <name type="scientific">Trichosporon asahii var. asahii (strain ATCC 90039 / CBS 2479 / JCM 2466 / KCTC 7840 / NBRC 103889/ NCYC 2677 / UAMH 7654)</name>
    <name type="common">Yeast</name>
    <dbReference type="NCBI Taxonomy" id="1186058"/>
    <lineage>
        <taxon>Eukaryota</taxon>
        <taxon>Fungi</taxon>
        <taxon>Dikarya</taxon>
        <taxon>Basidiomycota</taxon>
        <taxon>Agaricomycotina</taxon>
        <taxon>Tremellomycetes</taxon>
        <taxon>Trichosporonales</taxon>
        <taxon>Trichosporonaceae</taxon>
        <taxon>Trichosporon</taxon>
    </lineage>
</organism>
<dbReference type="RefSeq" id="XP_014179894.1">
    <property type="nucleotide sequence ID" value="XM_014324419.1"/>
</dbReference>
<feature type="transmembrane region" description="Helical" evidence="7">
    <location>
        <begin position="463"/>
        <end position="485"/>
    </location>
</feature>
<evidence type="ECO:0000256" key="5">
    <source>
        <dbReference type="ARBA" id="ARBA00023136"/>
    </source>
</evidence>
<feature type="transmembrane region" description="Helical" evidence="7">
    <location>
        <begin position="235"/>
        <end position="259"/>
    </location>
</feature>
<sequence>MTSAKVVTSEIERMPTNGSISSEKLGDNHKDEKGLAVVDVLERGSLDEHEKVIYAEDQFTEKEYKRLRLKIDFIIMPIMMIIFGLNYSDKTSLSSGVIFGLKEDTHLKPQEYNNLNSFFYLGFAVAQFPMGALLQHFPLGKAISVTVIIWGAMCMCLAACNNYWQLSLVRTLLGWFEAAVMPGFAIMTSAWYLRREQTLRQTLYASMNTFFAIIFGVGIYYIALDAQTRGGLAAWRVINLFLGGTTVGMGIICLIFVGTPDEVWWLTKREKLMAKARIVSNGTGGGESHPWNWAQVRECFRDPQLWHMVAANFLNCIPNGGLTAFGILINKTFGFNSLDTILYSLPGNAITCVCIILAGFCVYYFPKSRFPIAIAAQLWTCFILLFVGFTPLTMNRWVRWAFYQFYPIYSITMFLVFPLMTVNVAGRSKKTVFGASCLMAYCIGNVVGGQIFVPADAPRYHRALIACAICLCVNAINLGCMQWYYKRQNKRRDKEFAESGMAEEERELQTRLAGESGLTDKENKYFRYWC</sequence>
<dbReference type="GeneID" id="25984894"/>
<dbReference type="GO" id="GO:0016020">
    <property type="term" value="C:membrane"/>
    <property type="evidence" value="ECO:0007669"/>
    <property type="project" value="UniProtKB-SubCell"/>
</dbReference>
<evidence type="ECO:0000256" key="4">
    <source>
        <dbReference type="ARBA" id="ARBA00022989"/>
    </source>
</evidence>
<reference evidence="8 9" key="1">
    <citation type="journal article" date="2012" name="Eukaryot. Cell">
        <title>Draft genome sequence of CBS 2479, the standard type strain of Trichosporon asahii.</title>
        <authorList>
            <person name="Yang R.Y."/>
            <person name="Li H.T."/>
            <person name="Zhu H."/>
            <person name="Zhou G.P."/>
            <person name="Wang M."/>
            <person name="Wang L."/>
        </authorList>
    </citation>
    <scope>NUCLEOTIDE SEQUENCE [LARGE SCALE GENOMIC DNA]</scope>
    <source>
        <strain evidence="9">ATCC 90039 / CBS 2479 / JCM 2466 / KCTC 7840 / NCYC 2677 / UAMH 7654</strain>
    </source>
</reference>
<dbReference type="KEGG" id="tasa:A1Q1_01380"/>
<feature type="transmembrane region" description="Helical" evidence="7">
    <location>
        <begin position="341"/>
        <end position="365"/>
    </location>
</feature>
<proteinExistence type="predicted"/>
<dbReference type="GO" id="GO:0022857">
    <property type="term" value="F:transmembrane transporter activity"/>
    <property type="evidence" value="ECO:0007669"/>
    <property type="project" value="InterPro"/>
</dbReference>
<feature type="transmembrane region" description="Helical" evidence="7">
    <location>
        <begin position="372"/>
        <end position="394"/>
    </location>
</feature>
<dbReference type="AlphaFoldDB" id="J5T6U3"/>
<dbReference type="InterPro" id="IPR011701">
    <property type="entry name" value="MFS"/>
</dbReference>
<feature type="transmembrane region" description="Helical" evidence="7">
    <location>
        <begin position="147"/>
        <end position="166"/>
    </location>
</feature>
<name>J5T6U3_TRIAS</name>
<feature type="transmembrane region" description="Helical" evidence="7">
    <location>
        <begin position="406"/>
        <end position="425"/>
    </location>
</feature>
<feature type="transmembrane region" description="Helical" evidence="7">
    <location>
        <begin position="117"/>
        <end position="135"/>
    </location>
</feature>
<dbReference type="Gene3D" id="1.20.1250.20">
    <property type="entry name" value="MFS general substrate transporter like domains"/>
    <property type="match status" value="1"/>
</dbReference>
<dbReference type="PANTHER" id="PTHR43791:SF7">
    <property type="entry name" value="MAJOR FACILITATOR SUPERFAMILY (MFS) PROFILE DOMAIN-CONTAINING PROTEIN"/>
    <property type="match status" value="1"/>
</dbReference>
<keyword evidence="2" id="KW-0813">Transport</keyword>
<evidence type="ECO:0000256" key="7">
    <source>
        <dbReference type="SAM" id="Phobius"/>
    </source>
</evidence>
<dbReference type="InterPro" id="IPR036259">
    <property type="entry name" value="MFS_trans_sf"/>
</dbReference>
<dbReference type="PANTHER" id="PTHR43791">
    <property type="entry name" value="PERMEASE-RELATED"/>
    <property type="match status" value="1"/>
</dbReference>